<dbReference type="Proteomes" id="UP001202867">
    <property type="component" value="Unassembled WGS sequence"/>
</dbReference>
<dbReference type="EMBL" id="JALKCG010000001">
    <property type="protein sequence ID" value="MCK0207771.1"/>
    <property type="molecule type" value="Genomic_DNA"/>
</dbReference>
<evidence type="ECO:0000313" key="1">
    <source>
        <dbReference type="EMBL" id="MCK0207771.1"/>
    </source>
</evidence>
<name>A0ABT0DKH1_9HYPH</name>
<reference evidence="1 2" key="1">
    <citation type="submission" date="2022-04" db="EMBL/GenBank/DDBJ databases">
        <authorList>
            <person name="Grouzdev D.S."/>
            <person name="Pantiukh K.S."/>
            <person name="Krutkina M.S."/>
        </authorList>
    </citation>
    <scope>NUCLEOTIDE SEQUENCE [LARGE SCALE GENOMIC DNA]</scope>
    <source>
        <strain evidence="1 2">Jip08</strain>
    </source>
</reference>
<dbReference type="InterPro" id="IPR029044">
    <property type="entry name" value="Nucleotide-diphossugar_trans"/>
</dbReference>
<dbReference type="Pfam" id="PF13704">
    <property type="entry name" value="Glyco_tranf_2_4"/>
    <property type="match status" value="1"/>
</dbReference>
<evidence type="ECO:0000313" key="2">
    <source>
        <dbReference type="Proteomes" id="UP001202867"/>
    </source>
</evidence>
<reference evidence="2" key="2">
    <citation type="submission" date="2023-07" db="EMBL/GenBank/DDBJ databases">
        <title>Ancylobacter moscoviensis sp. nov., facultatively methylotrophic bacteria from activated sludge and the reclassification of Starkeya novella (Starkey 1934) Kelly et al. 2000 as Ancylobacter novellus comb. nov., Starkeya koreensis Im et al. 2006 as Ancylobacter koreensis comb.nov., Angulomicrobium tetraedrale Vasil'eva et al. 1986 as Ancylobacter tetraedralis comb. nov., Angulomicrobium amanitiforme Fritz et al. 2004 as Ancylobacter amanitiformis comb. nov. and Methylorhabdus multivorans Doronina et al. 1996 as Ancylobacter multivorans comb. nov. and emended description of the genus Ancylobacter.</title>
        <authorList>
            <person name="Doronina N."/>
            <person name="Chemodurova A."/>
            <person name="Grouzdev D."/>
            <person name="Koziaeva V."/>
            <person name="Shi W."/>
            <person name="Wu L."/>
            <person name="Kaparullina E."/>
        </authorList>
    </citation>
    <scope>NUCLEOTIDE SEQUENCE [LARGE SCALE GENOMIC DNA]</scope>
    <source>
        <strain evidence="2">Jip08</strain>
    </source>
</reference>
<accession>A0ABT0DKH1</accession>
<proteinExistence type="predicted"/>
<dbReference type="PANTHER" id="PTHR43630">
    <property type="entry name" value="POLY-BETA-1,6-N-ACETYL-D-GLUCOSAMINE SYNTHASE"/>
    <property type="match status" value="1"/>
</dbReference>
<dbReference type="Gene3D" id="3.90.550.10">
    <property type="entry name" value="Spore Coat Polysaccharide Biosynthesis Protein SpsA, Chain A"/>
    <property type="match status" value="1"/>
</dbReference>
<dbReference type="PANTHER" id="PTHR43630:SF2">
    <property type="entry name" value="GLYCOSYLTRANSFERASE"/>
    <property type="match status" value="1"/>
</dbReference>
<dbReference type="RefSeq" id="WP_247199698.1">
    <property type="nucleotide sequence ID" value="NZ_JALKCG010000001.1"/>
</dbReference>
<sequence>MKIVCVIQVRNEERFLPGFLLHLAPHVDGIVVLDGGSTDATLAMLAAEPKVLSVLRENAPDAPHAHEIENRHRLIVEAARLGADWVVCLDADERLEERFLRRLRADLLVRERQGAHVLFVRIVNLWDSADHYRVDGICRPRWTARLFRMPRTLTRRGPLLHQPWFPPELDDAPRGYAPANLYHLKMIERRDREARFDKFAAIDPDHRHQPIGYDHLIDESGLTLQPILPFAGYVDLPASEWLPPPARPATSDCRSDAAFAARFHLDTRERLPALAAPGTPAPEWPLLHGFDFEALFSRVGSRAT</sequence>
<organism evidence="1 2">
    <name type="scientific">Ancylobacter koreensis</name>
    <dbReference type="NCBI Taxonomy" id="266121"/>
    <lineage>
        <taxon>Bacteria</taxon>
        <taxon>Pseudomonadati</taxon>
        <taxon>Pseudomonadota</taxon>
        <taxon>Alphaproteobacteria</taxon>
        <taxon>Hyphomicrobiales</taxon>
        <taxon>Xanthobacteraceae</taxon>
        <taxon>Ancylobacter</taxon>
    </lineage>
</organism>
<gene>
    <name evidence="1" type="ORF">MWN33_06945</name>
</gene>
<comment type="caution">
    <text evidence="1">The sequence shown here is derived from an EMBL/GenBank/DDBJ whole genome shotgun (WGS) entry which is preliminary data.</text>
</comment>
<protein>
    <submittedName>
        <fullName evidence="1">Glycosyltransferase family 2 protein</fullName>
    </submittedName>
</protein>
<keyword evidence="2" id="KW-1185">Reference proteome</keyword>
<dbReference type="SUPFAM" id="SSF53448">
    <property type="entry name" value="Nucleotide-diphospho-sugar transferases"/>
    <property type="match status" value="1"/>
</dbReference>